<dbReference type="EMBL" id="QDDL01000003">
    <property type="protein sequence ID" value="PVZ69625.1"/>
    <property type="molecule type" value="Genomic_DNA"/>
</dbReference>
<evidence type="ECO:0000313" key="2">
    <source>
        <dbReference type="EMBL" id="PVZ69625.1"/>
    </source>
</evidence>
<gene>
    <name evidence="2" type="ORF">DC094_09985</name>
</gene>
<protein>
    <submittedName>
        <fullName evidence="2">Uncharacterized protein</fullName>
    </submittedName>
</protein>
<dbReference type="AlphaFoldDB" id="A0A2V1GYA9"/>
<keyword evidence="3" id="KW-1185">Reference proteome</keyword>
<dbReference type="OrthoDB" id="6881333at2"/>
<reference evidence="2 3" key="1">
    <citation type="submission" date="2018-04" db="EMBL/GenBank/DDBJ databases">
        <title>Thalassorhabdus spongiae gen. nov., sp. nov., isolated from a marine sponge in South-West Iceland.</title>
        <authorList>
            <person name="Knobloch S."/>
            <person name="Daussin A."/>
            <person name="Johannsson R."/>
            <person name="Marteinsson V.T."/>
        </authorList>
    </citation>
    <scope>NUCLEOTIDE SEQUENCE [LARGE SCALE GENOMIC DNA]</scope>
    <source>
        <strain evidence="2 3">Hp12</strain>
    </source>
</reference>
<dbReference type="RefSeq" id="WP_116686960.1">
    <property type="nucleotide sequence ID" value="NZ_CAWNYD010000003.1"/>
</dbReference>
<sequence length="236" mass="26537">MVNIGTTDFYINVPSLPRGEFESYSSLLFDDWENYVHDVLELQDYSLSLNVEEGSIKAKAKIAATTLGILYIGIGQYGSFISGLGTIESQVISASEYLGQRAGKPFSSRNIRPNIRRRGESLSRLKGIFEKIKRGQISVEEAMIESEILFGPEMKNVPGLIDDLENAFAQAPLMPQQIHLPLVSADGEELMPDEEKNTKKNKPTKPKEPIPAPDHYRIEVWRESKKSKRNLRVVDL</sequence>
<comment type="caution">
    <text evidence="2">The sequence shown here is derived from an EMBL/GenBank/DDBJ whole genome shotgun (WGS) entry which is preliminary data.</text>
</comment>
<name>A0A2V1GYA9_9GAMM</name>
<proteinExistence type="predicted"/>
<evidence type="ECO:0000313" key="3">
    <source>
        <dbReference type="Proteomes" id="UP000244906"/>
    </source>
</evidence>
<evidence type="ECO:0000256" key="1">
    <source>
        <dbReference type="SAM" id="MobiDB-lite"/>
    </source>
</evidence>
<feature type="region of interest" description="Disordered" evidence="1">
    <location>
        <begin position="191"/>
        <end position="221"/>
    </location>
</feature>
<accession>A0A2V1GYA9</accession>
<organism evidence="2 3">
    <name type="scientific">Pelagibaculum spongiae</name>
    <dbReference type="NCBI Taxonomy" id="2080658"/>
    <lineage>
        <taxon>Bacteria</taxon>
        <taxon>Pseudomonadati</taxon>
        <taxon>Pseudomonadota</taxon>
        <taxon>Gammaproteobacteria</taxon>
        <taxon>Oceanospirillales</taxon>
        <taxon>Pelagibaculum</taxon>
    </lineage>
</organism>
<dbReference type="Proteomes" id="UP000244906">
    <property type="component" value="Unassembled WGS sequence"/>
</dbReference>